<keyword evidence="3 4" id="KW-0413">Isomerase</keyword>
<feature type="active site" description="Proton acceptor; specific for D-alanine" evidence="4">
    <location>
        <position position="43"/>
    </location>
</feature>
<dbReference type="SUPFAM" id="SSF51419">
    <property type="entry name" value="PLP-binding barrel"/>
    <property type="match status" value="1"/>
</dbReference>
<feature type="modified residue" description="N6-(pyridoxal phosphate)lysine" evidence="4 5">
    <location>
        <position position="43"/>
    </location>
</feature>
<evidence type="ECO:0000313" key="8">
    <source>
        <dbReference type="EMBL" id="CED90836.1"/>
    </source>
</evidence>
<comment type="catalytic activity">
    <reaction evidence="4">
        <text>L-alanine = D-alanine</text>
        <dbReference type="Rhea" id="RHEA:20249"/>
        <dbReference type="ChEBI" id="CHEBI:57416"/>
        <dbReference type="ChEBI" id="CHEBI:57972"/>
        <dbReference type="EC" id="5.1.1.1"/>
    </reaction>
</comment>
<dbReference type="GO" id="GO:0008784">
    <property type="term" value="F:alanine racemase activity"/>
    <property type="evidence" value="ECO:0007669"/>
    <property type="project" value="UniProtKB-UniRule"/>
</dbReference>
<dbReference type="HAMAP" id="MF_01201">
    <property type="entry name" value="Ala_racemase"/>
    <property type="match status" value="1"/>
</dbReference>
<organism evidence="8">
    <name type="scientific">Actinomyces succiniciruminis</name>
    <dbReference type="NCBI Taxonomy" id="1522002"/>
    <lineage>
        <taxon>Bacteria</taxon>
        <taxon>Bacillati</taxon>
        <taxon>Actinomycetota</taxon>
        <taxon>Actinomycetes</taxon>
        <taxon>Actinomycetales</taxon>
        <taxon>Actinomycetaceae</taxon>
        <taxon>Actinomyces</taxon>
    </lineage>
</organism>
<comment type="pathway">
    <text evidence="4">Amino-acid biosynthesis; D-alanine biosynthesis; D-alanine from L-alanine: step 1/1.</text>
</comment>
<dbReference type="InterPro" id="IPR009006">
    <property type="entry name" value="Ala_racemase/Decarboxylase_C"/>
</dbReference>
<comment type="similarity">
    <text evidence="4">Belongs to the alanine racemase family.</text>
</comment>
<evidence type="ECO:0000259" key="7">
    <source>
        <dbReference type="SMART" id="SM01005"/>
    </source>
</evidence>
<dbReference type="Gene3D" id="3.20.20.10">
    <property type="entry name" value="Alanine racemase"/>
    <property type="match status" value="1"/>
</dbReference>
<comment type="cofactor">
    <cofactor evidence="1 4 5">
        <name>pyridoxal 5'-phosphate</name>
        <dbReference type="ChEBI" id="CHEBI:597326"/>
    </cofactor>
</comment>
<protein>
    <recommendedName>
        <fullName evidence="4">Alanine racemase</fullName>
        <ecNumber evidence="4">5.1.1.1</ecNumber>
    </recommendedName>
</protein>
<gene>
    <name evidence="8" type="ORF">AAM4_1004</name>
</gene>
<dbReference type="NCBIfam" id="TIGR00492">
    <property type="entry name" value="alr"/>
    <property type="match status" value="1"/>
</dbReference>
<evidence type="ECO:0000256" key="6">
    <source>
        <dbReference type="PIRSR" id="PIRSR600821-52"/>
    </source>
</evidence>
<feature type="binding site" evidence="4 6">
    <location>
        <position position="360"/>
    </location>
    <ligand>
        <name>substrate</name>
    </ligand>
</feature>
<dbReference type="PANTHER" id="PTHR30511">
    <property type="entry name" value="ALANINE RACEMASE"/>
    <property type="match status" value="1"/>
</dbReference>
<dbReference type="PROSITE" id="PS00395">
    <property type="entry name" value="ALANINE_RACEMASE"/>
    <property type="match status" value="1"/>
</dbReference>
<evidence type="ECO:0000256" key="1">
    <source>
        <dbReference type="ARBA" id="ARBA00001933"/>
    </source>
</evidence>
<feature type="binding site" evidence="4 6">
    <location>
        <position position="178"/>
    </location>
    <ligand>
        <name>substrate</name>
    </ligand>
</feature>
<proteinExistence type="inferred from homology"/>
<keyword evidence="2 4" id="KW-0663">Pyridoxal phosphate</keyword>
<dbReference type="InterPro" id="IPR001608">
    <property type="entry name" value="Ala_racemase_N"/>
</dbReference>
<feature type="domain" description="Alanine racemase C-terminal" evidence="7">
    <location>
        <begin position="291"/>
        <end position="429"/>
    </location>
</feature>
<evidence type="ECO:0000256" key="3">
    <source>
        <dbReference type="ARBA" id="ARBA00023235"/>
    </source>
</evidence>
<dbReference type="SUPFAM" id="SSF50621">
    <property type="entry name" value="Alanine racemase C-terminal domain-like"/>
    <property type="match status" value="1"/>
</dbReference>
<dbReference type="EC" id="5.1.1.1" evidence="4"/>
<dbReference type="EMBL" id="LK995485">
    <property type="protein sequence ID" value="CED90836.1"/>
    <property type="molecule type" value="Genomic_DNA"/>
</dbReference>
<dbReference type="UniPathway" id="UPA00042">
    <property type="reaction ID" value="UER00497"/>
</dbReference>
<dbReference type="InterPro" id="IPR011079">
    <property type="entry name" value="Ala_racemase_C"/>
</dbReference>
<dbReference type="Pfam" id="PF00842">
    <property type="entry name" value="Ala_racemase_C"/>
    <property type="match status" value="1"/>
</dbReference>
<name>A0A1L7RH08_9ACTO</name>
<reference evidence="8" key="1">
    <citation type="submission" date="2014-07" db="EMBL/GenBank/DDBJ databases">
        <authorList>
            <person name="Zhang J.E."/>
            <person name="Yang H."/>
            <person name="Guo J."/>
            <person name="Deng Z."/>
            <person name="Luo H."/>
            <person name="Luo M."/>
            <person name="Zhao B."/>
        </authorList>
    </citation>
    <scope>NUCLEOTIDE SEQUENCE</scope>
    <source>
        <strain evidence="8">AM4</strain>
    </source>
</reference>
<dbReference type="InterPro" id="IPR020622">
    <property type="entry name" value="Ala_racemase_pyridoxalP-BS"/>
</dbReference>
<feature type="active site" description="Proton acceptor; specific for L-alanine" evidence="4">
    <location>
        <position position="312"/>
    </location>
</feature>
<dbReference type="SMART" id="SM01005">
    <property type="entry name" value="Ala_racemase_C"/>
    <property type="match status" value="1"/>
</dbReference>
<dbReference type="CDD" id="cd00430">
    <property type="entry name" value="PLPDE_III_AR"/>
    <property type="match status" value="1"/>
</dbReference>
<dbReference type="PRINTS" id="PR00992">
    <property type="entry name" value="ALARACEMASE"/>
</dbReference>
<evidence type="ECO:0000256" key="5">
    <source>
        <dbReference type="PIRSR" id="PIRSR600821-50"/>
    </source>
</evidence>
<dbReference type="GO" id="GO:0009252">
    <property type="term" value="P:peptidoglycan biosynthetic process"/>
    <property type="evidence" value="ECO:0007669"/>
    <property type="project" value="TreeGrafter"/>
</dbReference>
<dbReference type="Gene3D" id="2.40.37.10">
    <property type="entry name" value="Lyase, Ornithine Decarboxylase, Chain A, domain 1"/>
    <property type="match status" value="1"/>
</dbReference>
<evidence type="ECO:0000256" key="2">
    <source>
        <dbReference type="ARBA" id="ARBA00022898"/>
    </source>
</evidence>
<dbReference type="GO" id="GO:0005829">
    <property type="term" value="C:cytosol"/>
    <property type="evidence" value="ECO:0007669"/>
    <property type="project" value="TreeGrafter"/>
</dbReference>
<dbReference type="GO" id="GO:0030632">
    <property type="term" value="P:D-alanine biosynthetic process"/>
    <property type="evidence" value="ECO:0007669"/>
    <property type="project" value="UniProtKB-UniRule"/>
</dbReference>
<accession>A0A1L7RH08</accession>
<sequence length="446" mass="45353">MNASTGTPLTATTSRAVVDLDAIAHNAHVLAAVGGVPWMAVVKADAYGHGIGPVATTCLRAGATWLGVAQLAEALHLRALLDAAGVARPSHNPDSVPTPERPRLLSWLLPVLTPDQAAAPGSPLRAALAAGIDLSVSTRAQLDAIAAAARAELDDPADGQSAPGPARIHLKVDTGMSRGGATPADLPALAAAAKAAEEEGTIAVVALWSHLSRADEPACGSTEKHLSRFLAAERVVAEAGLNPRLRHLAATAGLLWHPDTRLDLVRIGIGLYGLSPDPAVATSAALDLTPAMRLEAPLTQVKRIPAGQAVSYGGTWRAPTDRWLGLVPLGYGDGIPRAASNGGPVAVNGLRAAIVGRVCMDQVVIDLGPATTPEGAPVPPPAAAGDTAVLWGAPADAVTPTADEWAQLCTTINYEIVTRLGARVPRVFVGRDAAAIPAVHAGGAQA</sequence>
<dbReference type="InterPro" id="IPR029066">
    <property type="entry name" value="PLP-binding_barrel"/>
</dbReference>
<dbReference type="InterPro" id="IPR000821">
    <property type="entry name" value="Ala_racemase"/>
</dbReference>
<dbReference type="GO" id="GO:0030170">
    <property type="term" value="F:pyridoxal phosphate binding"/>
    <property type="evidence" value="ECO:0007669"/>
    <property type="project" value="UniProtKB-UniRule"/>
</dbReference>
<evidence type="ECO:0000256" key="4">
    <source>
        <dbReference type="HAMAP-Rule" id="MF_01201"/>
    </source>
</evidence>
<dbReference type="Pfam" id="PF01168">
    <property type="entry name" value="Ala_racemase_N"/>
    <property type="match status" value="1"/>
</dbReference>
<comment type="function">
    <text evidence="4">Catalyzes the interconversion of L-alanine and D-alanine. May also act on other amino acids.</text>
</comment>
<dbReference type="PANTHER" id="PTHR30511:SF0">
    <property type="entry name" value="ALANINE RACEMASE, CATABOLIC-RELATED"/>
    <property type="match status" value="1"/>
</dbReference>
<dbReference type="AlphaFoldDB" id="A0A1L7RH08"/>